<comment type="caution">
    <text evidence="1">The sequence shown here is derived from an EMBL/GenBank/DDBJ whole genome shotgun (WGS) entry which is preliminary data.</text>
</comment>
<reference evidence="3 4" key="1">
    <citation type="submission" date="2019-05" db="EMBL/GenBank/DDBJ databases">
        <title>Emergence of the Ug99 lineage of the wheat stem rust pathogen through somatic hybridization.</title>
        <authorList>
            <person name="Li F."/>
            <person name="Upadhyaya N.M."/>
            <person name="Sperschneider J."/>
            <person name="Matny O."/>
            <person name="Nguyen-Phuc H."/>
            <person name="Mago R."/>
            <person name="Raley C."/>
            <person name="Miller M.E."/>
            <person name="Silverstein K.A.T."/>
            <person name="Henningsen E."/>
            <person name="Hirsch C.D."/>
            <person name="Visser B."/>
            <person name="Pretorius Z.A."/>
            <person name="Steffenson B.J."/>
            <person name="Schwessinger B."/>
            <person name="Dodds P.N."/>
            <person name="Figueroa M."/>
        </authorList>
    </citation>
    <scope>NUCLEOTIDE SEQUENCE [LARGE SCALE GENOMIC DNA]</scope>
    <source>
        <strain evidence="1">21-0</strain>
        <strain evidence="2 4">Ug99</strain>
    </source>
</reference>
<keyword evidence="3" id="KW-1185">Reference proteome</keyword>
<dbReference type="EMBL" id="VSWC01000066">
    <property type="protein sequence ID" value="KAA1097578.1"/>
    <property type="molecule type" value="Genomic_DNA"/>
</dbReference>
<evidence type="ECO:0000313" key="1">
    <source>
        <dbReference type="EMBL" id="KAA1097578.1"/>
    </source>
</evidence>
<gene>
    <name evidence="1" type="ORF">PGT21_012101</name>
    <name evidence="2" type="ORF">PGTUg99_020645</name>
</gene>
<dbReference type="Proteomes" id="UP000324748">
    <property type="component" value="Unassembled WGS sequence"/>
</dbReference>
<evidence type="ECO:0000313" key="2">
    <source>
        <dbReference type="EMBL" id="KAA1134043.1"/>
    </source>
</evidence>
<dbReference type="Proteomes" id="UP000325313">
    <property type="component" value="Unassembled WGS sequence"/>
</dbReference>
<sequence length="59" mass="6214">MLTSISCSSTTTPIPDMIGPIRKLLTNDAGGLGPMFVIVEATLRPPVPPSNDNLPTYAM</sequence>
<name>A0A5B0PB69_PUCGR</name>
<evidence type="ECO:0000313" key="4">
    <source>
        <dbReference type="Proteomes" id="UP000325313"/>
    </source>
</evidence>
<evidence type="ECO:0000313" key="3">
    <source>
        <dbReference type="Proteomes" id="UP000324748"/>
    </source>
</evidence>
<organism evidence="1 3">
    <name type="scientific">Puccinia graminis f. sp. tritici</name>
    <dbReference type="NCBI Taxonomy" id="56615"/>
    <lineage>
        <taxon>Eukaryota</taxon>
        <taxon>Fungi</taxon>
        <taxon>Dikarya</taxon>
        <taxon>Basidiomycota</taxon>
        <taxon>Pucciniomycotina</taxon>
        <taxon>Pucciniomycetes</taxon>
        <taxon>Pucciniales</taxon>
        <taxon>Pucciniaceae</taxon>
        <taxon>Puccinia</taxon>
    </lineage>
</organism>
<accession>A0A5B0PB69</accession>
<protein>
    <submittedName>
        <fullName evidence="1">Uncharacterized protein</fullName>
    </submittedName>
</protein>
<dbReference type="AlphaFoldDB" id="A0A5B0PB69"/>
<dbReference type="EMBL" id="VDEP01000069">
    <property type="protein sequence ID" value="KAA1134043.1"/>
    <property type="molecule type" value="Genomic_DNA"/>
</dbReference>
<proteinExistence type="predicted"/>